<evidence type="ECO:0000313" key="8">
    <source>
        <dbReference type="Proteomes" id="UP000000759"/>
    </source>
</evidence>
<dbReference type="KEGG" id="pti:PHATRDRAFT_20066"/>
<dbReference type="STRING" id="556484.B7FYA8"/>
<dbReference type="PROSITE" id="PS00139">
    <property type="entry name" value="THIOL_PROTEASE_CYS"/>
    <property type="match status" value="1"/>
</dbReference>
<dbReference type="eggNOG" id="KOG1543">
    <property type="taxonomic scope" value="Eukaryota"/>
</dbReference>
<keyword evidence="3" id="KW-1015">Disulfide bond</keyword>
<name>B7FYA8_PHATC</name>
<dbReference type="InterPro" id="IPR013201">
    <property type="entry name" value="Prot_inhib_I29"/>
</dbReference>
<dbReference type="PRINTS" id="PR00705">
    <property type="entry name" value="PAPAIN"/>
</dbReference>
<dbReference type="InParanoid" id="B7FYA8"/>
<dbReference type="GO" id="GO:0008234">
    <property type="term" value="F:cysteine-type peptidase activity"/>
    <property type="evidence" value="ECO:0007669"/>
    <property type="project" value="InterPro"/>
</dbReference>
<evidence type="ECO:0000256" key="1">
    <source>
        <dbReference type="ARBA" id="ARBA00008455"/>
    </source>
</evidence>
<sequence>MRHPFRGLRERFETWALDHRKSYHTEIEKQKRFEIWAENHRRTLEKNERHGPCRLTEQPVFGSNRFQDLTDEEFQSSYLTGYSSSNARRLSFSKDSGVLDPSKNMKRHPEVHRPVDWRGIGAVTSVHSQGDCGACWAITAVETVESAVFLATGTLYDLSEAEVTLCQENCDMCYGGWPQDAFDYIMDHDGLPLESDLSYNGSLLLKLSQAKRYGQIEGYGYATSRCDEGVAVRNLATYGPAVVCVDASTWKDYSGGIITSESGCSQKFLDVNHCVQAVGYAYTSSGGGSESENGSHDSGSQDDSGSRQGYWIVRNQWSSYWGMSGYAWVAMGENTCGILNDFVQAYA</sequence>
<comment type="similarity">
    <text evidence="1">Belongs to the peptidase C1 family.</text>
</comment>
<evidence type="ECO:0000259" key="6">
    <source>
        <dbReference type="SMART" id="SM00848"/>
    </source>
</evidence>
<dbReference type="InterPro" id="IPR038765">
    <property type="entry name" value="Papain-like_cys_pep_sf"/>
</dbReference>
<dbReference type="GO" id="GO:0006508">
    <property type="term" value="P:proteolysis"/>
    <property type="evidence" value="ECO:0007669"/>
    <property type="project" value="InterPro"/>
</dbReference>
<evidence type="ECO:0000256" key="2">
    <source>
        <dbReference type="ARBA" id="ARBA00023145"/>
    </source>
</evidence>
<feature type="compositionally biased region" description="Low complexity" evidence="4">
    <location>
        <begin position="290"/>
        <end position="303"/>
    </location>
</feature>
<dbReference type="SMART" id="SM00848">
    <property type="entry name" value="Inhibitor_I29"/>
    <property type="match status" value="1"/>
</dbReference>
<dbReference type="InterPro" id="IPR039417">
    <property type="entry name" value="Peptidase_C1A_papain-like"/>
</dbReference>
<dbReference type="SUPFAM" id="SSF54001">
    <property type="entry name" value="Cysteine proteinases"/>
    <property type="match status" value="1"/>
</dbReference>
<feature type="domain" description="Cathepsin propeptide inhibitor" evidence="6">
    <location>
        <begin position="12"/>
        <end position="74"/>
    </location>
</feature>
<dbReference type="PROSITE" id="PS00639">
    <property type="entry name" value="THIOL_PROTEASE_HIS"/>
    <property type="match status" value="1"/>
</dbReference>
<evidence type="ECO:0000313" key="7">
    <source>
        <dbReference type="EMBL" id="EEC48691.1"/>
    </source>
</evidence>
<proteinExistence type="inferred from homology"/>
<dbReference type="PaxDb" id="2850-Phatr20066"/>
<dbReference type="InterPro" id="IPR000668">
    <property type="entry name" value="Peptidase_C1A_C"/>
</dbReference>
<keyword evidence="8" id="KW-1185">Reference proteome</keyword>
<dbReference type="InterPro" id="IPR000169">
    <property type="entry name" value="Pept_cys_AS"/>
</dbReference>
<dbReference type="RefSeq" id="XP_002179705.1">
    <property type="nucleotide sequence ID" value="XM_002179669.1"/>
</dbReference>
<dbReference type="EMBL" id="CM000610">
    <property type="protein sequence ID" value="EEC48691.1"/>
    <property type="molecule type" value="Genomic_DNA"/>
</dbReference>
<dbReference type="OrthoDB" id="190265at2759"/>
<dbReference type="InterPro" id="IPR025660">
    <property type="entry name" value="Pept_his_AS"/>
</dbReference>
<evidence type="ECO:0008006" key="9">
    <source>
        <dbReference type="Google" id="ProtNLM"/>
    </source>
</evidence>
<dbReference type="SMART" id="SM00645">
    <property type="entry name" value="Pept_C1"/>
    <property type="match status" value="1"/>
</dbReference>
<feature type="region of interest" description="Disordered" evidence="4">
    <location>
        <begin position="286"/>
        <end position="307"/>
    </location>
</feature>
<feature type="domain" description="Peptidase C1A papain C-terminal" evidence="5">
    <location>
        <begin position="111"/>
        <end position="346"/>
    </location>
</feature>
<reference evidence="7 8" key="1">
    <citation type="journal article" date="2008" name="Nature">
        <title>The Phaeodactylum genome reveals the evolutionary history of diatom genomes.</title>
        <authorList>
            <person name="Bowler C."/>
            <person name="Allen A.E."/>
            <person name="Badger J.H."/>
            <person name="Grimwood J."/>
            <person name="Jabbari K."/>
            <person name="Kuo A."/>
            <person name="Maheswari U."/>
            <person name="Martens C."/>
            <person name="Maumus F."/>
            <person name="Otillar R.P."/>
            <person name="Rayko E."/>
            <person name="Salamov A."/>
            <person name="Vandepoele K."/>
            <person name="Beszteri B."/>
            <person name="Gruber A."/>
            <person name="Heijde M."/>
            <person name="Katinka M."/>
            <person name="Mock T."/>
            <person name="Valentin K."/>
            <person name="Verret F."/>
            <person name="Berges J.A."/>
            <person name="Brownlee C."/>
            <person name="Cadoret J.P."/>
            <person name="Chiovitti A."/>
            <person name="Choi C.J."/>
            <person name="Coesel S."/>
            <person name="De Martino A."/>
            <person name="Detter J.C."/>
            <person name="Durkin C."/>
            <person name="Falciatore A."/>
            <person name="Fournet J."/>
            <person name="Haruta M."/>
            <person name="Huysman M.J."/>
            <person name="Jenkins B.D."/>
            <person name="Jiroutova K."/>
            <person name="Jorgensen R.E."/>
            <person name="Joubert Y."/>
            <person name="Kaplan A."/>
            <person name="Kroger N."/>
            <person name="Kroth P.G."/>
            <person name="La Roche J."/>
            <person name="Lindquist E."/>
            <person name="Lommer M."/>
            <person name="Martin-Jezequel V."/>
            <person name="Lopez P.J."/>
            <person name="Lucas S."/>
            <person name="Mangogna M."/>
            <person name="McGinnis K."/>
            <person name="Medlin L.K."/>
            <person name="Montsant A."/>
            <person name="Oudot-Le Secq M.P."/>
            <person name="Napoli C."/>
            <person name="Obornik M."/>
            <person name="Parker M.S."/>
            <person name="Petit J.L."/>
            <person name="Porcel B.M."/>
            <person name="Poulsen N."/>
            <person name="Robison M."/>
            <person name="Rychlewski L."/>
            <person name="Rynearson T.A."/>
            <person name="Schmutz J."/>
            <person name="Shapiro H."/>
            <person name="Siaut M."/>
            <person name="Stanley M."/>
            <person name="Sussman M.R."/>
            <person name="Taylor A.R."/>
            <person name="Vardi A."/>
            <person name="von Dassow P."/>
            <person name="Vyverman W."/>
            <person name="Willis A."/>
            <person name="Wyrwicz L.S."/>
            <person name="Rokhsar D.S."/>
            <person name="Weissenbach J."/>
            <person name="Armbrust E.V."/>
            <person name="Green B.R."/>
            <person name="Van de Peer Y."/>
            <person name="Grigoriev I.V."/>
        </authorList>
    </citation>
    <scope>NUCLEOTIDE SEQUENCE [LARGE SCALE GENOMIC DNA]</scope>
    <source>
        <strain evidence="7 8">CCAP 1055/1</strain>
    </source>
</reference>
<dbReference type="PANTHER" id="PTHR12411">
    <property type="entry name" value="CYSTEINE PROTEASE FAMILY C1-RELATED"/>
    <property type="match status" value="1"/>
</dbReference>
<evidence type="ECO:0000259" key="5">
    <source>
        <dbReference type="SMART" id="SM00645"/>
    </source>
</evidence>
<dbReference type="AlphaFoldDB" id="B7FYA8"/>
<dbReference type="GeneID" id="7200391"/>
<dbReference type="Proteomes" id="UP000000759">
    <property type="component" value="Chromosome 7"/>
</dbReference>
<dbReference type="Pfam" id="PF08246">
    <property type="entry name" value="Inhibitor_I29"/>
    <property type="match status" value="1"/>
</dbReference>
<protein>
    <recommendedName>
        <fullName evidence="9">Cysteine protease</fullName>
    </recommendedName>
</protein>
<dbReference type="CDD" id="cd02248">
    <property type="entry name" value="Peptidase_C1A"/>
    <property type="match status" value="1"/>
</dbReference>
<keyword evidence="2" id="KW-0865">Zymogen</keyword>
<dbReference type="InterPro" id="IPR013128">
    <property type="entry name" value="Peptidase_C1A"/>
</dbReference>
<evidence type="ECO:0000256" key="4">
    <source>
        <dbReference type="SAM" id="MobiDB-lite"/>
    </source>
</evidence>
<accession>B7FYA8</accession>
<gene>
    <name evidence="7" type="ORF">PHATRDRAFT_20066</name>
</gene>
<dbReference type="Gene3D" id="3.90.70.10">
    <property type="entry name" value="Cysteine proteinases"/>
    <property type="match status" value="1"/>
</dbReference>
<reference evidence="8" key="2">
    <citation type="submission" date="2008-08" db="EMBL/GenBank/DDBJ databases">
        <authorList>
            <consortium name="Diatom Consortium"/>
            <person name="Grigoriev I."/>
            <person name="Grimwood J."/>
            <person name="Kuo A."/>
            <person name="Otillar R.P."/>
            <person name="Salamov A."/>
            <person name="Detter J.C."/>
            <person name="Lindquist E."/>
            <person name="Shapiro H."/>
            <person name="Lucas S."/>
            <person name="Glavina del Rio T."/>
            <person name="Pitluck S."/>
            <person name="Rokhsar D."/>
            <person name="Bowler C."/>
        </authorList>
    </citation>
    <scope>GENOME REANNOTATION</scope>
    <source>
        <strain evidence="8">CCAP 1055/1</strain>
    </source>
</reference>
<evidence type="ECO:0000256" key="3">
    <source>
        <dbReference type="ARBA" id="ARBA00023157"/>
    </source>
</evidence>
<organism evidence="7 8">
    <name type="scientific">Phaeodactylum tricornutum (strain CCAP 1055/1)</name>
    <dbReference type="NCBI Taxonomy" id="556484"/>
    <lineage>
        <taxon>Eukaryota</taxon>
        <taxon>Sar</taxon>
        <taxon>Stramenopiles</taxon>
        <taxon>Ochrophyta</taxon>
        <taxon>Bacillariophyta</taxon>
        <taxon>Bacillariophyceae</taxon>
        <taxon>Bacillariophycidae</taxon>
        <taxon>Naviculales</taxon>
        <taxon>Phaeodactylaceae</taxon>
        <taxon>Phaeodactylum</taxon>
    </lineage>
</organism>
<dbReference type="Pfam" id="PF00112">
    <property type="entry name" value="Peptidase_C1"/>
    <property type="match status" value="1"/>
</dbReference>